<comment type="similarity">
    <text evidence="1">Belongs to the outer membrane factor (OMF) (TC 1.B.17) family.</text>
</comment>
<feature type="coiled-coil region" evidence="2">
    <location>
        <begin position="304"/>
        <end position="356"/>
    </location>
</feature>
<keyword evidence="5" id="KW-1185">Reference proteome</keyword>
<feature type="signal peptide" evidence="3">
    <location>
        <begin position="1"/>
        <end position="21"/>
    </location>
</feature>
<dbReference type="InterPro" id="IPR003423">
    <property type="entry name" value="OMP_efflux"/>
</dbReference>
<protein>
    <submittedName>
        <fullName evidence="4">TolC family protein</fullName>
    </submittedName>
</protein>
<dbReference type="Pfam" id="PF02321">
    <property type="entry name" value="OEP"/>
    <property type="match status" value="1"/>
</dbReference>
<proteinExistence type="inferred from homology"/>
<dbReference type="PANTHER" id="PTHR30203">
    <property type="entry name" value="OUTER MEMBRANE CATION EFFLUX PROTEIN"/>
    <property type="match status" value="1"/>
</dbReference>
<dbReference type="InterPro" id="IPR010131">
    <property type="entry name" value="MdtP/NodT-like"/>
</dbReference>
<dbReference type="PANTHER" id="PTHR30203:SF24">
    <property type="entry name" value="BLR4935 PROTEIN"/>
    <property type="match status" value="1"/>
</dbReference>
<name>A0ABY6BAX6_9GAMM</name>
<accession>A0ABY6BAX6</accession>
<gene>
    <name evidence="4" type="ORF">N4264_16245</name>
</gene>
<dbReference type="Gene3D" id="1.20.1600.10">
    <property type="entry name" value="Outer membrane efflux proteins (OEP)"/>
    <property type="match status" value="1"/>
</dbReference>
<reference evidence="4" key="1">
    <citation type="submission" date="2022-09" db="EMBL/GenBank/DDBJ databases">
        <title>Tahibacter sp. nov., isolated from a fresh water.</title>
        <authorList>
            <person name="Baek J.H."/>
            <person name="Lee J.K."/>
            <person name="Kim J.M."/>
            <person name="Jeon C.O."/>
        </authorList>
    </citation>
    <scope>NUCLEOTIDE SEQUENCE</scope>
    <source>
        <strain evidence="4">W38</strain>
    </source>
</reference>
<dbReference type="RefSeq" id="WP_261693282.1">
    <property type="nucleotide sequence ID" value="NZ_CP104694.1"/>
</dbReference>
<evidence type="ECO:0000256" key="2">
    <source>
        <dbReference type="SAM" id="Coils"/>
    </source>
</evidence>
<evidence type="ECO:0000256" key="3">
    <source>
        <dbReference type="SAM" id="SignalP"/>
    </source>
</evidence>
<keyword evidence="2" id="KW-0175">Coiled coil</keyword>
<organism evidence="4 5">
    <name type="scientific">Tahibacter amnicola</name>
    <dbReference type="NCBI Taxonomy" id="2976241"/>
    <lineage>
        <taxon>Bacteria</taxon>
        <taxon>Pseudomonadati</taxon>
        <taxon>Pseudomonadota</taxon>
        <taxon>Gammaproteobacteria</taxon>
        <taxon>Lysobacterales</taxon>
        <taxon>Rhodanobacteraceae</taxon>
        <taxon>Tahibacter</taxon>
    </lineage>
</organism>
<sequence length="430" mass="46620">MHVHFAAVAAWITAFALPLAAAAVEPVDAVQPLTLDDAIARVVEKHPDLRLIDSRAESLAAERDRVSLRPPLVAGAQVENTPGTGEYAGVGGAEVTLTLASVLERGGKRDARHALAQRRIDALILEREARRLDLLAEVARRFLAVNAARHQRDIAAFDIDQRQRAVAGARRRLAAGASPESVVLTAEAALARAELARDRAGEQERAARQHLAALWGEKAPAFDVAAVDPLRLPELDDAATLAALLENTPELAQFADERRIREARLHLARTAGTADLEWQVGARRLQASRDTALVASLSLPLGARPRATAEIRAAESELAALEIEREAKDLSLYSTLTEAHGRYRVAQQEVRRLREEVLPRLARAETAAGRAYAAGAISYMEWAQLQSEHTAMRQQQLDTAFDALRALIEIQRLTGQAFVAGPATTHGESP</sequence>
<feature type="chain" id="PRO_5046486814" evidence="3">
    <location>
        <begin position="22"/>
        <end position="430"/>
    </location>
</feature>
<evidence type="ECO:0000313" key="5">
    <source>
        <dbReference type="Proteomes" id="UP001064632"/>
    </source>
</evidence>
<evidence type="ECO:0000256" key="1">
    <source>
        <dbReference type="ARBA" id="ARBA00007613"/>
    </source>
</evidence>
<dbReference type="Proteomes" id="UP001064632">
    <property type="component" value="Chromosome"/>
</dbReference>
<keyword evidence="3" id="KW-0732">Signal</keyword>
<dbReference type="SUPFAM" id="SSF56954">
    <property type="entry name" value="Outer membrane efflux proteins (OEP)"/>
    <property type="match status" value="1"/>
</dbReference>
<evidence type="ECO:0000313" key="4">
    <source>
        <dbReference type="EMBL" id="UXI66298.1"/>
    </source>
</evidence>
<dbReference type="EMBL" id="CP104694">
    <property type="protein sequence ID" value="UXI66298.1"/>
    <property type="molecule type" value="Genomic_DNA"/>
</dbReference>